<organism evidence="4 5">
    <name type="scientific">Selenomonas ruminantium</name>
    <dbReference type="NCBI Taxonomy" id="971"/>
    <lineage>
        <taxon>Bacteria</taxon>
        <taxon>Bacillati</taxon>
        <taxon>Bacillota</taxon>
        <taxon>Negativicutes</taxon>
        <taxon>Selenomonadales</taxon>
        <taxon>Selenomonadaceae</taxon>
        <taxon>Selenomonas</taxon>
    </lineage>
</organism>
<accession>A0A1H4A261</accession>
<name>A0A1H4A261_SELRU</name>
<dbReference type="SUPFAM" id="SSF48452">
    <property type="entry name" value="TPR-like"/>
    <property type="match status" value="1"/>
</dbReference>
<dbReference type="RefSeq" id="WP_074673238.1">
    <property type="nucleotide sequence ID" value="NZ_FNQG01000013.1"/>
</dbReference>
<evidence type="ECO:0008006" key="6">
    <source>
        <dbReference type="Google" id="ProtNLM"/>
    </source>
</evidence>
<feature type="signal peptide" evidence="3">
    <location>
        <begin position="1"/>
        <end position="26"/>
    </location>
</feature>
<dbReference type="Proteomes" id="UP000183469">
    <property type="component" value="Unassembled WGS sequence"/>
</dbReference>
<feature type="region of interest" description="Disordered" evidence="2">
    <location>
        <begin position="302"/>
        <end position="322"/>
    </location>
</feature>
<keyword evidence="1" id="KW-0175">Coiled coil</keyword>
<dbReference type="OrthoDB" id="1664003at2"/>
<evidence type="ECO:0000313" key="5">
    <source>
        <dbReference type="Proteomes" id="UP000183469"/>
    </source>
</evidence>
<feature type="coiled-coil region" evidence="1">
    <location>
        <begin position="118"/>
        <end position="166"/>
    </location>
</feature>
<evidence type="ECO:0000256" key="3">
    <source>
        <dbReference type="SAM" id="SignalP"/>
    </source>
</evidence>
<dbReference type="AlphaFoldDB" id="A0A1H4A261"/>
<evidence type="ECO:0000256" key="1">
    <source>
        <dbReference type="SAM" id="Coils"/>
    </source>
</evidence>
<evidence type="ECO:0000313" key="4">
    <source>
        <dbReference type="EMBL" id="SEA29711.1"/>
    </source>
</evidence>
<protein>
    <recommendedName>
        <fullName evidence="6">Tetratricopeptide repeat-containing protein</fullName>
    </recommendedName>
</protein>
<evidence type="ECO:0000256" key="2">
    <source>
        <dbReference type="SAM" id="MobiDB-lite"/>
    </source>
</evidence>
<reference evidence="4 5" key="1">
    <citation type="submission" date="2016-10" db="EMBL/GenBank/DDBJ databases">
        <authorList>
            <person name="de Groot N.N."/>
        </authorList>
    </citation>
    <scope>NUCLEOTIDE SEQUENCE [LARGE SCALE GENOMIC DNA]</scope>
    <source>
        <strain evidence="4 5">DSM 2872</strain>
    </source>
</reference>
<dbReference type="EMBL" id="FNQG01000013">
    <property type="protein sequence ID" value="SEA29711.1"/>
    <property type="molecule type" value="Genomic_DNA"/>
</dbReference>
<dbReference type="Gene3D" id="1.25.40.10">
    <property type="entry name" value="Tetratricopeptide repeat domain"/>
    <property type="match status" value="1"/>
</dbReference>
<gene>
    <name evidence="4" type="ORF">SAMN05660648_02694</name>
</gene>
<dbReference type="InterPro" id="IPR011990">
    <property type="entry name" value="TPR-like_helical_dom_sf"/>
</dbReference>
<proteinExistence type="predicted"/>
<keyword evidence="3" id="KW-0732">Signal</keyword>
<feature type="chain" id="PRO_5010216400" description="Tetratricopeptide repeat-containing protein" evidence="3">
    <location>
        <begin position="27"/>
        <end position="348"/>
    </location>
</feature>
<sequence>MMRRMLMGAVLWAVCCLAGLPAIGAAAPQIITASGVYIMGENDSPKIAKDAARQEAMRSATEKAGVYVESYSRSQNMELSADDVKIISGAVLKVMQEKAEPTLTAGVWKYTVTLTCEVDTDKIDLKNLLENRNKLEKLQQERDALKKQNEELLEKYKQAKGQEKKKIGTELENQYSLQDVFDRCARYIQQGEQRRAIAELDKVIADSKVTDSPLAYAYYLRGRAYYERNLDNQALNDFSAAESTPHNDKIYPVWRTYYYQGLIYSDREQWEMAYGKLARAWDASGHQDRDIEAAMLRAKRHAYPPAAEEPRKKQTPQRNSREFDWEKVVSDVLISILKDQAAKQSIYS</sequence>